<feature type="compositionally biased region" description="Low complexity" evidence="1">
    <location>
        <begin position="150"/>
        <end position="159"/>
    </location>
</feature>
<organism evidence="2 3">
    <name type="scientific">Trichostrongylus colubriformis</name>
    <name type="common">Black scour worm</name>
    <dbReference type="NCBI Taxonomy" id="6319"/>
    <lineage>
        <taxon>Eukaryota</taxon>
        <taxon>Metazoa</taxon>
        <taxon>Ecdysozoa</taxon>
        <taxon>Nematoda</taxon>
        <taxon>Chromadorea</taxon>
        <taxon>Rhabditida</taxon>
        <taxon>Rhabditina</taxon>
        <taxon>Rhabditomorpha</taxon>
        <taxon>Strongyloidea</taxon>
        <taxon>Trichostrongylidae</taxon>
        <taxon>Trichostrongylus</taxon>
    </lineage>
</organism>
<accession>A0AAN8IKQ9</accession>
<feature type="compositionally biased region" description="Basic and acidic residues" evidence="1">
    <location>
        <begin position="169"/>
        <end position="184"/>
    </location>
</feature>
<evidence type="ECO:0000256" key="1">
    <source>
        <dbReference type="SAM" id="MobiDB-lite"/>
    </source>
</evidence>
<evidence type="ECO:0000313" key="2">
    <source>
        <dbReference type="EMBL" id="KAK5972902.1"/>
    </source>
</evidence>
<dbReference type="EMBL" id="WIXE01016150">
    <property type="protein sequence ID" value="KAK5972902.1"/>
    <property type="molecule type" value="Genomic_DNA"/>
</dbReference>
<evidence type="ECO:0000313" key="3">
    <source>
        <dbReference type="Proteomes" id="UP001331761"/>
    </source>
</evidence>
<dbReference type="Proteomes" id="UP001331761">
    <property type="component" value="Unassembled WGS sequence"/>
</dbReference>
<keyword evidence="3" id="KW-1185">Reference proteome</keyword>
<feature type="region of interest" description="Disordered" evidence="1">
    <location>
        <begin position="125"/>
        <end position="184"/>
    </location>
</feature>
<reference evidence="2 3" key="1">
    <citation type="submission" date="2019-10" db="EMBL/GenBank/DDBJ databases">
        <title>Assembly and Annotation for the nematode Trichostrongylus colubriformis.</title>
        <authorList>
            <person name="Martin J."/>
        </authorList>
    </citation>
    <scope>NUCLEOTIDE SEQUENCE [LARGE SCALE GENOMIC DNA]</scope>
    <source>
        <strain evidence="2">G859</strain>
        <tissue evidence="2">Whole worm</tissue>
    </source>
</reference>
<comment type="caution">
    <text evidence="2">The sequence shown here is derived from an EMBL/GenBank/DDBJ whole genome shotgun (WGS) entry which is preliminary data.</text>
</comment>
<dbReference type="AlphaFoldDB" id="A0AAN8IKQ9"/>
<gene>
    <name evidence="2" type="ORF">GCK32_004877</name>
</gene>
<proteinExistence type="predicted"/>
<protein>
    <submittedName>
        <fullName evidence="2">Uncharacterized protein</fullName>
    </submittedName>
</protein>
<feature type="region of interest" description="Disordered" evidence="1">
    <location>
        <begin position="1"/>
        <end position="78"/>
    </location>
</feature>
<sequence>MFSEQYGRKDKDMSKRKSKSRDDEKSLSFDRLEDKLKDEMTEMSVKEKEKEKEAKAEMKYSPAVQTERAKTLTRGKTQSATVILQKEKNLMAAQRSSSLEKNEGESVSVGLFDAANVVCNIVEISKDSTLRRNPHHSPDAKHQKPQKKTSSSSLLSSSSNNAGPFALLKESERKKKQSLEDEEY</sequence>
<name>A0AAN8IKQ9_TRICO</name>
<feature type="compositionally biased region" description="Basic and acidic residues" evidence="1">
    <location>
        <begin position="1"/>
        <end position="58"/>
    </location>
</feature>
<feature type="compositionally biased region" description="Basic and acidic residues" evidence="1">
    <location>
        <begin position="125"/>
        <end position="142"/>
    </location>
</feature>